<feature type="domain" description="Glycosyltransferase 2-like" evidence="1">
    <location>
        <begin position="61"/>
        <end position="155"/>
    </location>
</feature>
<dbReference type="SUPFAM" id="SSF53448">
    <property type="entry name" value="Nucleotide-diphospho-sugar transferases"/>
    <property type="match status" value="1"/>
</dbReference>
<keyword evidence="3" id="KW-1185">Reference proteome</keyword>
<evidence type="ECO:0000259" key="1">
    <source>
        <dbReference type="Pfam" id="PF00535"/>
    </source>
</evidence>
<organism evidence="2 3">
    <name type="scientific">Yinghuangia aomiensis</name>
    <dbReference type="NCBI Taxonomy" id="676205"/>
    <lineage>
        <taxon>Bacteria</taxon>
        <taxon>Bacillati</taxon>
        <taxon>Actinomycetota</taxon>
        <taxon>Actinomycetes</taxon>
        <taxon>Kitasatosporales</taxon>
        <taxon>Streptomycetaceae</taxon>
        <taxon>Yinghuangia</taxon>
    </lineage>
</organism>
<evidence type="ECO:0000313" key="3">
    <source>
        <dbReference type="Proteomes" id="UP001500466"/>
    </source>
</evidence>
<gene>
    <name evidence="2" type="ORF">GCM10023205_54180</name>
</gene>
<dbReference type="Gene3D" id="3.90.550.10">
    <property type="entry name" value="Spore Coat Polysaccharide Biosynthesis Protein SpsA, Chain A"/>
    <property type="match status" value="1"/>
</dbReference>
<comment type="caution">
    <text evidence="2">The sequence shown here is derived from an EMBL/GenBank/DDBJ whole genome shotgun (WGS) entry which is preliminary data.</text>
</comment>
<evidence type="ECO:0000313" key="2">
    <source>
        <dbReference type="EMBL" id="GAA4978966.1"/>
    </source>
</evidence>
<dbReference type="InterPro" id="IPR001173">
    <property type="entry name" value="Glyco_trans_2-like"/>
</dbReference>
<dbReference type="EMBL" id="BAABHS010000020">
    <property type="protein sequence ID" value="GAA4978966.1"/>
    <property type="molecule type" value="Genomic_DNA"/>
</dbReference>
<dbReference type="Proteomes" id="UP001500466">
    <property type="component" value="Unassembled WGS sequence"/>
</dbReference>
<dbReference type="InterPro" id="IPR029044">
    <property type="entry name" value="Nucleotide-diphossugar_trans"/>
</dbReference>
<dbReference type="Pfam" id="PF00535">
    <property type="entry name" value="Glycos_transf_2"/>
    <property type="match status" value="1"/>
</dbReference>
<name>A0ABP9HUF3_9ACTN</name>
<proteinExistence type="predicted"/>
<protein>
    <recommendedName>
        <fullName evidence="1">Glycosyltransferase 2-like domain-containing protein</fullName>
    </recommendedName>
</protein>
<sequence length="306" mass="33101">MTGVIFAPVTLLPPNAAMNGEVCSHVHEQPSDERTFMPNAPGAMEPPRLSVITALHAPAVRYLPDAAASLAQQETRLDWIICFDGDAAPPDVVTAVEECRALVPSVTLVASGRAAGPSTARSVALGYVRTPWTAVLDADDVWLPRGLDRLLAVADFCAAPWCAGLTVDLLPDGSRVPFPDYLRDGPVPIGSVAEAYEDMGFLPFHGCAVLWNTAVLWRLGGWPALPTSEDTALVLAASERFEGWYHGGSPVYGYRRHDDQTTAAPAYPARRRLVREHMRHWIAALRSEVPSGPRLSALERSESPLH</sequence>
<reference evidence="3" key="1">
    <citation type="journal article" date="2019" name="Int. J. Syst. Evol. Microbiol.">
        <title>The Global Catalogue of Microorganisms (GCM) 10K type strain sequencing project: providing services to taxonomists for standard genome sequencing and annotation.</title>
        <authorList>
            <consortium name="The Broad Institute Genomics Platform"/>
            <consortium name="The Broad Institute Genome Sequencing Center for Infectious Disease"/>
            <person name="Wu L."/>
            <person name="Ma J."/>
        </authorList>
    </citation>
    <scope>NUCLEOTIDE SEQUENCE [LARGE SCALE GENOMIC DNA]</scope>
    <source>
        <strain evidence="3">JCM 17986</strain>
    </source>
</reference>
<dbReference type="CDD" id="cd00761">
    <property type="entry name" value="Glyco_tranf_GTA_type"/>
    <property type="match status" value="1"/>
</dbReference>
<accession>A0ABP9HUF3</accession>